<dbReference type="AlphaFoldDB" id="A0A3S5IRB0"/>
<comment type="caution">
    <text evidence="12">The sequence shown here is derived from an EMBL/GenBank/DDBJ whole genome shotgun (WGS) entry which is preliminary data.</text>
</comment>
<evidence type="ECO:0000256" key="2">
    <source>
        <dbReference type="ARBA" id="ARBA00022448"/>
    </source>
</evidence>
<feature type="coiled-coil region" evidence="9">
    <location>
        <begin position="147"/>
        <end position="174"/>
    </location>
</feature>
<keyword evidence="3 11" id="KW-0812">Transmembrane</keyword>
<feature type="region of interest" description="Disordered" evidence="10">
    <location>
        <begin position="249"/>
        <end position="278"/>
    </location>
</feature>
<dbReference type="Pfam" id="PF12352">
    <property type="entry name" value="V-SNARE_C"/>
    <property type="match status" value="1"/>
</dbReference>
<dbReference type="PANTHER" id="PTHR21230">
    <property type="entry name" value="VESICLE TRANSPORT V-SNARE PROTEIN VTI1-RELATED"/>
    <property type="match status" value="1"/>
</dbReference>
<dbReference type="PANTHER" id="PTHR21230:SF26">
    <property type="entry name" value="VESICLE TRANSPORT THROUGH INTERACTION WITH T-SNARES HOMOLOG 1A"/>
    <property type="match status" value="1"/>
</dbReference>
<sequence>MSALFQSYEEEYRDVVKSIREGLDGLRATFNHEADGYAAPPVTGPASRLQRGAQLVRLTTQMKGLLNNMEYESNDVPLAQRPALKERLADCRRDARGLEEEVAKVRGKCAAADRVDLMASSTKTGSAPVDARALGLDEETARHRLHMMQNTERIKQASNKLGRAERLLNETEETGVTVMQNLRTQTETMHHIHATTNSVNEEISEARRVLTQMHRTMIKHKLMLIGIILVLLLLIFVAAYLSVSKSAAQKPVNLPQTPTDAPTLPTWIPQTGGGLPAE</sequence>
<evidence type="ECO:0000256" key="11">
    <source>
        <dbReference type="SAM" id="Phobius"/>
    </source>
</evidence>
<dbReference type="SUPFAM" id="SSF58038">
    <property type="entry name" value="SNARE fusion complex"/>
    <property type="match status" value="1"/>
</dbReference>
<evidence type="ECO:0000256" key="10">
    <source>
        <dbReference type="SAM" id="MobiDB-lite"/>
    </source>
</evidence>
<evidence type="ECO:0000256" key="8">
    <source>
        <dbReference type="ARBA" id="ARBA00046280"/>
    </source>
</evidence>
<keyword evidence="2" id="KW-0813">Transport</keyword>
<evidence type="ECO:0000256" key="1">
    <source>
        <dbReference type="ARBA" id="ARBA00006108"/>
    </source>
</evidence>
<dbReference type="GO" id="GO:0015031">
    <property type="term" value="P:protein transport"/>
    <property type="evidence" value="ECO:0007669"/>
    <property type="project" value="UniProtKB-KW"/>
</dbReference>
<evidence type="ECO:0000256" key="3">
    <source>
        <dbReference type="ARBA" id="ARBA00022692"/>
    </source>
</evidence>
<reference evidence="12 13" key="1">
    <citation type="journal article" date="2018" name="BMC Genomics">
        <title>Genomic comparison of Trypanosoma conorhini and Trypanosoma rangeli to Trypanosoma cruzi strains of high and low virulence.</title>
        <authorList>
            <person name="Bradwell K.R."/>
            <person name="Koparde V.N."/>
            <person name="Matveyev A.V."/>
            <person name="Serrano M.G."/>
            <person name="Alves J.M."/>
            <person name="Parikh H."/>
            <person name="Huang B."/>
            <person name="Lee V."/>
            <person name="Espinosa-Alvarez O."/>
            <person name="Ortiz P.A."/>
            <person name="Costa-Martins A.G."/>
            <person name="Teixeira M.M."/>
            <person name="Buck G.A."/>
        </authorList>
    </citation>
    <scope>NUCLEOTIDE SEQUENCE [LARGE SCALE GENOMIC DNA]</scope>
    <source>
        <strain evidence="12 13">AM80</strain>
    </source>
</reference>
<evidence type="ECO:0000256" key="6">
    <source>
        <dbReference type="ARBA" id="ARBA00023054"/>
    </source>
</evidence>
<dbReference type="GO" id="GO:0012507">
    <property type="term" value="C:ER to Golgi transport vesicle membrane"/>
    <property type="evidence" value="ECO:0007669"/>
    <property type="project" value="TreeGrafter"/>
</dbReference>
<feature type="transmembrane region" description="Helical" evidence="11">
    <location>
        <begin position="222"/>
        <end position="243"/>
    </location>
</feature>
<dbReference type="RefSeq" id="XP_029238785.1">
    <property type="nucleotide sequence ID" value="XM_029381363.1"/>
</dbReference>
<dbReference type="Gene3D" id="1.20.5.110">
    <property type="match status" value="1"/>
</dbReference>
<dbReference type="GO" id="GO:0005789">
    <property type="term" value="C:endoplasmic reticulum membrane"/>
    <property type="evidence" value="ECO:0007669"/>
    <property type="project" value="TreeGrafter"/>
</dbReference>
<dbReference type="InterPro" id="IPR027027">
    <property type="entry name" value="GOSR2/Membrin/Bos1"/>
</dbReference>
<keyword evidence="13" id="KW-1185">Reference proteome</keyword>
<proteinExistence type="inferred from homology"/>
<accession>A0A3S5IRB0</accession>
<dbReference type="GO" id="GO:0005794">
    <property type="term" value="C:Golgi apparatus"/>
    <property type="evidence" value="ECO:0007669"/>
    <property type="project" value="InterPro"/>
</dbReference>
<dbReference type="GO" id="GO:0005484">
    <property type="term" value="F:SNAP receptor activity"/>
    <property type="evidence" value="ECO:0007669"/>
    <property type="project" value="InterPro"/>
</dbReference>
<dbReference type="GO" id="GO:0031902">
    <property type="term" value="C:late endosome membrane"/>
    <property type="evidence" value="ECO:0007669"/>
    <property type="project" value="TreeGrafter"/>
</dbReference>
<evidence type="ECO:0000256" key="7">
    <source>
        <dbReference type="ARBA" id="ARBA00023136"/>
    </source>
</evidence>
<feature type="coiled-coil region" evidence="9">
    <location>
        <begin position="81"/>
        <end position="108"/>
    </location>
</feature>
<dbReference type="GO" id="GO:0006906">
    <property type="term" value="P:vesicle fusion"/>
    <property type="evidence" value="ECO:0007669"/>
    <property type="project" value="TreeGrafter"/>
</dbReference>
<comment type="subcellular location">
    <subcellularLocation>
        <location evidence="8">Endomembrane system</location>
        <topology evidence="8">Single-pass type IV membrane protein</topology>
    </subcellularLocation>
</comment>
<dbReference type="PIRSF" id="PIRSF028865">
    <property type="entry name" value="Membrin-2"/>
    <property type="match status" value="1"/>
</dbReference>
<comment type="similarity">
    <text evidence="1">Belongs to the VTI1 family.</text>
</comment>
<keyword evidence="5 11" id="KW-1133">Transmembrane helix</keyword>
<keyword evidence="7 11" id="KW-0472">Membrane</keyword>
<dbReference type="GeneID" id="40328369"/>
<keyword evidence="6 9" id="KW-0175">Coiled coil</keyword>
<protein>
    <submittedName>
        <fullName evidence="12">Vesicle transport v-SNARE 11</fullName>
    </submittedName>
</protein>
<organism evidence="12 13">
    <name type="scientific">Trypanosoma rangeli</name>
    <dbReference type="NCBI Taxonomy" id="5698"/>
    <lineage>
        <taxon>Eukaryota</taxon>
        <taxon>Discoba</taxon>
        <taxon>Euglenozoa</taxon>
        <taxon>Kinetoplastea</taxon>
        <taxon>Metakinetoplastina</taxon>
        <taxon>Trypanosomatida</taxon>
        <taxon>Trypanosomatidae</taxon>
        <taxon>Trypanosoma</taxon>
        <taxon>Herpetosoma</taxon>
    </lineage>
</organism>
<dbReference type="GO" id="GO:0000149">
    <property type="term" value="F:SNARE binding"/>
    <property type="evidence" value="ECO:0007669"/>
    <property type="project" value="TreeGrafter"/>
</dbReference>
<evidence type="ECO:0000256" key="4">
    <source>
        <dbReference type="ARBA" id="ARBA00022927"/>
    </source>
</evidence>
<dbReference type="EMBL" id="MKGL01000130">
    <property type="protein sequence ID" value="RNF05608.1"/>
    <property type="molecule type" value="Genomic_DNA"/>
</dbReference>
<evidence type="ECO:0000313" key="12">
    <source>
        <dbReference type="EMBL" id="RNF05608.1"/>
    </source>
</evidence>
<evidence type="ECO:0000256" key="9">
    <source>
        <dbReference type="SAM" id="Coils"/>
    </source>
</evidence>
<gene>
    <name evidence="12" type="ORF">TraAM80_04436</name>
</gene>
<name>A0A3S5IRB0_TRYRA</name>
<dbReference type="Gene3D" id="1.20.58.400">
    <property type="entry name" value="t-snare proteins"/>
    <property type="match status" value="1"/>
</dbReference>
<dbReference type="Proteomes" id="UP000283634">
    <property type="component" value="Unassembled WGS sequence"/>
</dbReference>
<dbReference type="OMA" id="MEYEAND"/>
<dbReference type="InterPro" id="IPR038407">
    <property type="entry name" value="v-SNARE_N_sf"/>
</dbReference>
<evidence type="ECO:0000313" key="13">
    <source>
        <dbReference type="Proteomes" id="UP000283634"/>
    </source>
</evidence>
<dbReference type="OrthoDB" id="430637at2759"/>
<evidence type="ECO:0000256" key="5">
    <source>
        <dbReference type="ARBA" id="ARBA00022989"/>
    </source>
</evidence>
<dbReference type="FunFam" id="1.20.5.110:FF:000002">
    <property type="entry name" value="Vesicle transport through interaction with t-SNAREsB"/>
    <property type="match status" value="1"/>
</dbReference>
<dbReference type="CDD" id="cd15862">
    <property type="entry name" value="SNARE_Vti1"/>
    <property type="match status" value="1"/>
</dbReference>
<keyword evidence="4" id="KW-0653">Protein transport</keyword>
<dbReference type="GO" id="GO:0031201">
    <property type="term" value="C:SNARE complex"/>
    <property type="evidence" value="ECO:0007669"/>
    <property type="project" value="TreeGrafter"/>
</dbReference>